<reference evidence="1" key="1">
    <citation type="journal article" date="2014" name="Front. Microbiol.">
        <title>High frequency of phylogenetically diverse reductive dehalogenase-homologous genes in deep subseafloor sedimentary metagenomes.</title>
        <authorList>
            <person name="Kawai M."/>
            <person name="Futagami T."/>
            <person name="Toyoda A."/>
            <person name="Takaki Y."/>
            <person name="Nishi S."/>
            <person name="Hori S."/>
            <person name="Arai W."/>
            <person name="Tsubouchi T."/>
            <person name="Morono Y."/>
            <person name="Uchiyama I."/>
            <person name="Ito T."/>
            <person name="Fujiyama A."/>
            <person name="Inagaki F."/>
            <person name="Takami H."/>
        </authorList>
    </citation>
    <scope>NUCLEOTIDE SEQUENCE</scope>
    <source>
        <strain evidence="1">Expedition CK06-06</strain>
    </source>
</reference>
<sequence length="52" mass="5747">MRSIGLSKSIYKLGIIFLLLSLIIWLTVTPTLAADKDPIKMVIAHHFPASLV</sequence>
<dbReference type="EMBL" id="BARW01005447">
    <property type="protein sequence ID" value="GAI79455.1"/>
    <property type="molecule type" value="Genomic_DNA"/>
</dbReference>
<organism evidence="1">
    <name type="scientific">marine sediment metagenome</name>
    <dbReference type="NCBI Taxonomy" id="412755"/>
    <lineage>
        <taxon>unclassified sequences</taxon>
        <taxon>metagenomes</taxon>
        <taxon>ecological metagenomes</taxon>
    </lineage>
</organism>
<comment type="caution">
    <text evidence="1">The sequence shown here is derived from an EMBL/GenBank/DDBJ whole genome shotgun (WGS) entry which is preliminary data.</text>
</comment>
<gene>
    <name evidence="1" type="ORF">S12H4_11863</name>
</gene>
<protein>
    <submittedName>
        <fullName evidence="1">Uncharacterized protein</fullName>
    </submittedName>
</protein>
<proteinExistence type="predicted"/>
<feature type="non-terminal residue" evidence="1">
    <location>
        <position position="52"/>
    </location>
</feature>
<accession>X1SVW7</accession>
<name>X1SVW7_9ZZZZ</name>
<dbReference type="AlphaFoldDB" id="X1SVW7"/>
<evidence type="ECO:0000313" key="1">
    <source>
        <dbReference type="EMBL" id="GAI79455.1"/>
    </source>
</evidence>